<evidence type="ECO:0000313" key="2">
    <source>
        <dbReference type="Proteomes" id="UP001321582"/>
    </source>
</evidence>
<reference evidence="1 2" key="1">
    <citation type="submission" date="2022-11" db="EMBL/GenBank/DDBJ databases">
        <title>Haliovirga abyssi gen. nov., sp. nov., a mesophilic fermentative bacterium isolated from the Iheya North hydrothermal field and the proposal of Haliovirgaceae fam. nov.</title>
        <authorList>
            <person name="Miyazaki U."/>
            <person name="Tame A."/>
            <person name="Miyazaki J."/>
            <person name="Takai K."/>
            <person name="Sawayama S."/>
            <person name="Kitajima M."/>
            <person name="Okamoto A."/>
            <person name="Nakagawa S."/>
        </authorList>
    </citation>
    <scope>NUCLEOTIDE SEQUENCE [LARGE SCALE GENOMIC DNA]</scope>
    <source>
        <strain evidence="1 2">IC12</strain>
        <plasmid evidence="1 2">pHIC</plasmid>
    </source>
</reference>
<dbReference type="Proteomes" id="UP001321582">
    <property type="component" value="Plasmid pHIC"/>
</dbReference>
<name>A0AAU9DIV7_9FUSO</name>
<organism evidence="1 2">
    <name type="scientific">Haliovirga abyssi</name>
    <dbReference type="NCBI Taxonomy" id="2996794"/>
    <lineage>
        <taxon>Bacteria</taxon>
        <taxon>Fusobacteriati</taxon>
        <taxon>Fusobacteriota</taxon>
        <taxon>Fusobacteriia</taxon>
        <taxon>Fusobacteriales</taxon>
        <taxon>Haliovirgaceae</taxon>
        <taxon>Haliovirga</taxon>
    </lineage>
</organism>
<evidence type="ECO:0000313" key="1">
    <source>
        <dbReference type="EMBL" id="BDU51547.1"/>
    </source>
</evidence>
<evidence type="ECO:0008006" key="3">
    <source>
        <dbReference type="Google" id="ProtNLM"/>
    </source>
</evidence>
<accession>A0AAU9DIV7</accession>
<sequence length="137" mass="16279">MNIISIIIIILGIFLIMKNRPKKRVENDFGDSKFEQKCINCHYLMKSIRQGGGPVRMPLTPIERQELLDNRFEFIEKSNLPWELGCYKNIWSREATPDNYKELYKNIVEKKRKNKCDFVKYEQGKNFEDIGKEDSVK</sequence>
<keyword evidence="1" id="KW-0614">Plasmid</keyword>
<dbReference type="AlphaFoldDB" id="A0AAU9DIV7"/>
<protein>
    <recommendedName>
        <fullName evidence="3">Cytochrome c domain-containing protein</fullName>
    </recommendedName>
</protein>
<proteinExistence type="predicted"/>
<keyword evidence="2" id="KW-1185">Reference proteome</keyword>
<dbReference type="KEGG" id="haby:HLVA_21160"/>
<geneLocation type="plasmid" evidence="1 2">
    <name>pHIC</name>
</geneLocation>
<gene>
    <name evidence="1" type="ORF">HLVA_21160</name>
</gene>
<dbReference type="EMBL" id="AP027060">
    <property type="protein sequence ID" value="BDU51547.1"/>
    <property type="molecule type" value="Genomic_DNA"/>
</dbReference>